<dbReference type="EMBL" id="JAESDN010000006">
    <property type="protein sequence ID" value="KAG7048418.1"/>
    <property type="molecule type" value="Genomic_DNA"/>
</dbReference>
<dbReference type="AlphaFoldDB" id="A0A9P7R4L4"/>
<organism evidence="4 5">
    <name type="scientific">Colletotrichum scovillei</name>
    <dbReference type="NCBI Taxonomy" id="1209932"/>
    <lineage>
        <taxon>Eukaryota</taxon>
        <taxon>Fungi</taxon>
        <taxon>Dikarya</taxon>
        <taxon>Ascomycota</taxon>
        <taxon>Pezizomycotina</taxon>
        <taxon>Sordariomycetes</taxon>
        <taxon>Hypocreomycetidae</taxon>
        <taxon>Glomerellales</taxon>
        <taxon>Glomerellaceae</taxon>
        <taxon>Colletotrichum</taxon>
        <taxon>Colletotrichum acutatum species complex</taxon>
    </lineage>
</organism>
<dbReference type="CDD" id="cd04301">
    <property type="entry name" value="NAT_SF"/>
    <property type="match status" value="1"/>
</dbReference>
<gene>
    <name evidence="4" type="ORF">JMJ77_014056</name>
</gene>
<protein>
    <submittedName>
        <fullName evidence="4">Acetyltransferase</fullName>
    </submittedName>
</protein>
<dbReference type="InterPro" id="IPR050832">
    <property type="entry name" value="Bact_Acetyltransf"/>
</dbReference>
<keyword evidence="2" id="KW-0012">Acyltransferase</keyword>
<sequence length="188" mass="21152">MAEMNDLIHVTFRRATKDDAPQVAQLVEAAFRAEDSRADWTADMELGRSFHYSADEALATINNPDAVVLMGIDHHGVLATSVQVVFKREAQMARIAMLSVNPQLQRSGVGRQTLASAEAYAWQHYDIKNFGLNALSSREKLLAWYERCGYRRTGETSPFPADRFPRLDLPKDLCFIELEKDATHVVPT</sequence>
<dbReference type="GO" id="GO:0016747">
    <property type="term" value="F:acyltransferase activity, transferring groups other than amino-acyl groups"/>
    <property type="evidence" value="ECO:0007669"/>
    <property type="project" value="InterPro"/>
</dbReference>
<dbReference type="Gene3D" id="3.40.630.30">
    <property type="match status" value="1"/>
</dbReference>
<evidence type="ECO:0000256" key="2">
    <source>
        <dbReference type="ARBA" id="ARBA00023315"/>
    </source>
</evidence>
<name>A0A9P7R4L4_9PEZI</name>
<evidence type="ECO:0000313" key="4">
    <source>
        <dbReference type="EMBL" id="KAG7048418.1"/>
    </source>
</evidence>
<proteinExistence type="predicted"/>
<keyword evidence="1" id="KW-0808">Transferase</keyword>
<dbReference type="PANTHER" id="PTHR43877:SF1">
    <property type="entry name" value="ACETYLTRANSFERASE"/>
    <property type="match status" value="1"/>
</dbReference>
<reference evidence="4" key="1">
    <citation type="submission" date="2021-05" db="EMBL/GenBank/DDBJ databases">
        <title>Comparative genomics of three Colletotrichum scovillei strains and genetic complementation revealed genes involved fungal growth and virulence on chili pepper.</title>
        <authorList>
            <person name="Hsieh D.-K."/>
            <person name="Chuang S.-C."/>
            <person name="Chen C.-Y."/>
            <person name="Chao Y.-T."/>
            <person name="Lu M.-Y.J."/>
            <person name="Lee M.-H."/>
            <person name="Shih M.-C."/>
        </authorList>
    </citation>
    <scope>NUCLEOTIDE SEQUENCE</scope>
    <source>
        <strain evidence="4">Coll-153</strain>
    </source>
</reference>
<dbReference type="PROSITE" id="PS51186">
    <property type="entry name" value="GNAT"/>
    <property type="match status" value="1"/>
</dbReference>
<evidence type="ECO:0000313" key="5">
    <source>
        <dbReference type="Proteomes" id="UP000699042"/>
    </source>
</evidence>
<dbReference type="PANTHER" id="PTHR43877">
    <property type="entry name" value="AMINOALKYLPHOSPHONATE N-ACETYLTRANSFERASE-RELATED-RELATED"/>
    <property type="match status" value="1"/>
</dbReference>
<dbReference type="InterPro" id="IPR000182">
    <property type="entry name" value="GNAT_dom"/>
</dbReference>
<dbReference type="InterPro" id="IPR016181">
    <property type="entry name" value="Acyl_CoA_acyltransferase"/>
</dbReference>
<evidence type="ECO:0000259" key="3">
    <source>
        <dbReference type="PROSITE" id="PS51186"/>
    </source>
</evidence>
<dbReference type="SUPFAM" id="SSF55729">
    <property type="entry name" value="Acyl-CoA N-acyltransferases (Nat)"/>
    <property type="match status" value="1"/>
</dbReference>
<accession>A0A9P7R4L4</accession>
<dbReference type="Proteomes" id="UP000699042">
    <property type="component" value="Unassembled WGS sequence"/>
</dbReference>
<evidence type="ECO:0000256" key="1">
    <source>
        <dbReference type="ARBA" id="ARBA00022679"/>
    </source>
</evidence>
<comment type="caution">
    <text evidence="4">The sequence shown here is derived from an EMBL/GenBank/DDBJ whole genome shotgun (WGS) entry which is preliminary data.</text>
</comment>
<feature type="domain" description="N-acetyltransferase" evidence="3">
    <location>
        <begin position="10"/>
        <end position="183"/>
    </location>
</feature>
<dbReference type="Pfam" id="PF00583">
    <property type="entry name" value="Acetyltransf_1"/>
    <property type="match status" value="1"/>
</dbReference>
<keyword evidence="5" id="KW-1185">Reference proteome</keyword>